<evidence type="ECO:0000256" key="5">
    <source>
        <dbReference type="ARBA" id="ARBA00023136"/>
    </source>
</evidence>
<dbReference type="Proteomes" id="UP000219522">
    <property type="component" value="Unassembled WGS sequence"/>
</dbReference>
<dbReference type="GO" id="GO:0005886">
    <property type="term" value="C:plasma membrane"/>
    <property type="evidence" value="ECO:0007669"/>
    <property type="project" value="TreeGrafter"/>
</dbReference>
<dbReference type="OrthoDB" id="5441967at2"/>
<feature type="transmembrane region" description="Helical" evidence="6">
    <location>
        <begin position="97"/>
        <end position="118"/>
    </location>
</feature>
<comment type="caution">
    <text evidence="8">The sequence shown here is derived from an EMBL/GenBank/DDBJ whole genome shotgun (WGS) entry which is preliminary data.</text>
</comment>
<evidence type="ECO:0000256" key="6">
    <source>
        <dbReference type="SAM" id="Phobius"/>
    </source>
</evidence>
<feature type="transmembrane region" description="Helical" evidence="6">
    <location>
        <begin position="186"/>
        <end position="208"/>
    </location>
</feature>
<feature type="transmembrane region" description="Helical" evidence="6">
    <location>
        <begin position="256"/>
        <end position="277"/>
    </location>
</feature>
<feature type="transmembrane region" description="Helical" evidence="6">
    <location>
        <begin position="292"/>
        <end position="311"/>
    </location>
</feature>
<keyword evidence="2" id="KW-0813">Transport</keyword>
<feature type="transmembrane region" description="Helical" evidence="6">
    <location>
        <begin position="61"/>
        <end position="85"/>
    </location>
</feature>
<name>A0A7Z7IDR7_9BURK</name>
<dbReference type="Pfam" id="PF07690">
    <property type="entry name" value="MFS_1"/>
    <property type="match status" value="1"/>
</dbReference>
<dbReference type="Gene3D" id="1.20.1250.20">
    <property type="entry name" value="MFS general substrate transporter like domains"/>
    <property type="match status" value="2"/>
</dbReference>
<dbReference type="PANTHER" id="PTHR43791">
    <property type="entry name" value="PERMEASE-RELATED"/>
    <property type="match status" value="1"/>
</dbReference>
<comment type="subcellular location">
    <subcellularLocation>
        <location evidence="1">Membrane</location>
        <topology evidence="1">Multi-pass membrane protein</topology>
    </subcellularLocation>
</comment>
<accession>A0A7Z7IDR7</accession>
<evidence type="ECO:0000313" key="9">
    <source>
        <dbReference type="Proteomes" id="UP000219522"/>
    </source>
</evidence>
<feature type="transmembrane region" description="Helical" evidence="6">
    <location>
        <begin position="378"/>
        <end position="401"/>
    </location>
</feature>
<organism evidence="8 9">
    <name type="scientific">Caballeronia arationis</name>
    <dbReference type="NCBI Taxonomy" id="1777142"/>
    <lineage>
        <taxon>Bacteria</taxon>
        <taxon>Pseudomonadati</taxon>
        <taxon>Pseudomonadota</taxon>
        <taxon>Betaproteobacteria</taxon>
        <taxon>Burkholderiales</taxon>
        <taxon>Burkholderiaceae</taxon>
        <taxon>Caballeronia</taxon>
    </lineage>
</organism>
<dbReference type="RefSeq" id="WP_062640431.1">
    <property type="nucleotide sequence ID" value="NZ_FCOG02000082.1"/>
</dbReference>
<evidence type="ECO:0000256" key="2">
    <source>
        <dbReference type="ARBA" id="ARBA00022448"/>
    </source>
</evidence>
<evidence type="ECO:0000256" key="4">
    <source>
        <dbReference type="ARBA" id="ARBA00022989"/>
    </source>
</evidence>
<proteinExistence type="predicted"/>
<feature type="domain" description="Major facilitator superfamily (MFS) profile" evidence="7">
    <location>
        <begin position="27"/>
        <end position="437"/>
    </location>
</feature>
<dbReference type="GO" id="GO:0022857">
    <property type="term" value="F:transmembrane transporter activity"/>
    <property type="evidence" value="ECO:0007669"/>
    <property type="project" value="InterPro"/>
</dbReference>
<keyword evidence="5 6" id="KW-0472">Membrane</keyword>
<evidence type="ECO:0000259" key="7">
    <source>
        <dbReference type="PROSITE" id="PS50850"/>
    </source>
</evidence>
<dbReference type="EMBL" id="OCSU01000003">
    <property type="protein sequence ID" value="SOE88893.1"/>
    <property type="molecule type" value="Genomic_DNA"/>
</dbReference>
<protein>
    <submittedName>
        <fullName evidence="8">Sugar phosphate permease</fullName>
    </submittedName>
</protein>
<feature type="transmembrane region" description="Helical" evidence="6">
    <location>
        <begin position="151"/>
        <end position="174"/>
    </location>
</feature>
<feature type="transmembrane region" description="Helical" evidence="6">
    <location>
        <begin position="23"/>
        <end position="41"/>
    </location>
</feature>
<evidence type="ECO:0000256" key="1">
    <source>
        <dbReference type="ARBA" id="ARBA00004141"/>
    </source>
</evidence>
<evidence type="ECO:0000256" key="3">
    <source>
        <dbReference type="ARBA" id="ARBA00022692"/>
    </source>
</evidence>
<dbReference type="PANTHER" id="PTHR43791:SF36">
    <property type="entry name" value="TRANSPORTER, PUTATIVE (AFU_ORTHOLOGUE AFUA_6G08340)-RELATED"/>
    <property type="match status" value="1"/>
</dbReference>
<feature type="transmembrane region" description="Helical" evidence="6">
    <location>
        <begin position="413"/>
        <end position="431"/>
    </location>
</feature>
<dbReference type="SUPFAM" id="SSF103473">
    <property type="entry name" value="MFS general substrate transporter"/>
    <property type="match status" value="1"/>
</dbReference>
<gene>
    <name evidence="8" type="ORF">SAMN05446927_7519</name>
</gene>
<keyword evidence="4 6" id="KW-1133">Transmembrane helix</keyword>
<feature type="transmembrane region" description="Helical" evidence="6">
    <location>
        <begin position="347"/>
        <end position="366"/>
    </location>
</feature>
<keyword evidence="9" id="KW-1185">Reference proteome</keyword>
<feature type="transmembrane region" description="Helical" evidence="6">
    <location>
        <begin position="323"/>
        <end position="341"/>
    </location>
</feature>
<feature type="transmembrane region" description="Helical" evidence="6">
    <location>
        <begin position="124"/>
        <end position="144"/>
    </location>
</feature>
<dbReference type="PROSITE" id="PS50850">
    <property type="entry name" value="MFS"/>
    <property type="match status" value="1"/>
</dbReference>
<dbReference type="InterPro" id="IPR011701">
    <property type="entry name" value="MFS"/>
</dbReference>
<dbReference type="FunFam" id="1.20.1250.20:FF:000018">
    <property type="entry name" value="MFS transporter permease"/>
    <property type="match status" value="1"/>
</dbReference>
<dbReference type="CDD" id="cd17319">
    <property type="entry name" value="MFS_ExuT_GudP_like"/>
    <property type="match status" value="1"/>
</dbReference>
<dbReference type="AlphaFoldDB" id="A0A7Z7IDR7"/>
<sequence length="443" mass="47375">MATIPRPLTPGVSDAHDALYRKITWRLLPFLTLCYMLAYLDRINIGFAKLQMQGQLAFSDAAYGIAAGIFFIGYVMFEIPSNLLLPKIGARRTLSRIMVLWGLTSASMMFVSDIHAFYALRFLLGVFEAGFAPGMVLYLTYWYAPERTGRAMAVVMWAGPIGGMLGAPLSSWAMTALAGAHGLAGWQWMFLLEGLPCCVLGAIAFFFLDDRPDRARWLSDDDRRLLAADLDAARLRRAGSETRHATLRDVVADPRVLMLAASNFCVIAGIYTVSFWLPSILKSAGLASTMSIGLWSSVPYVAAIAAMGWLCRSSDRFGERRRHSALASIGGAAALAVAALYPANLAIAITAITVATALLWAAYTVLWAMPAGYVGSRAAAGGIAFINICGALGGFASPIIIGALKSMTGSMQAGLFAIVGIAFAGALVMLANPIEAAQEHRHG</sequence>
<evidence type="ECO:0000313" key="8">
    <source>
        <dbReference type="EMBL" id="SOE88893.1"/>
    </source>
</evidence>
<keyword evidence="3 6" id="KW-0812">Transmembrane</keyword>
<dbReference type="InterPro" id="IPR036259">
    <property type="entry name" value="MFS_trans_sf"/>
</dbReference>
<reference evidence="8 9" key="1">
    <citation type="submission" date="2017-09" db="EMBL/GenBank/DDBJ databases">
        <authorList>
            <person name="Varghese N."/>
            <person name="Submissions S."/>
        </authorList>
    </citation>
    <scope>NUCLEOTIDE SEQUENCE [LARGE SCALE GENOMIC DNA]</scope>
    <source>
        <strain evidence="8 9">OK806</strain>
    </source>
</reference>
<dbReference type="InterPro" id="IPR020846">
    <property type="entry name" value="MFS_dom"/>
</dbReference>